<dbReference type="GO" id="GO:0004518">
    <property type="term" value="F:nuclease activity"/>
    <property type="evidence" value="ECO:0007669"/>
    <property type="project" value="UniProtKB-KW"/>
</dbReference>
<dbReference type="GO" id="GO:0005737">
    <property type="term" value="C:cytoplasm"/>
    <property type="evidence" value="ECO:0007669"/>
    <property type="project" value="UniProtKB-SubCell"/>
</dbReference>
<evidence type="ECO:0000256" key="16">
    <source>
        <dbReference type="ARBA" id="ARBA00042156"/>
    </source>
</evidence>
<dbReference type="AlphaFoldDB" id="A0A9D9ED95"/>
<evidence type="ECO:0000256" key="10">
    <source>
        <dbReference type="ARBA" id="ARBA00022840"/>
    </source>
</evidence>
<keyword evidence="6" id="KW-0227">DNA damage</keyword>
<reference evidence="18" key="2">
    <citation type="journal article" date="2021" name="PeerJ">
        <title>Extensive microbial diversity within the chicken gut microbiome revealed by metagenomics and culture.</title>
        <authorList>
            <person name="Gilroy R."/>
            <person name="Ravi A."/>
            <person name="Getino M."/>
            <person name="Pursley I."/>
            <person name="Horton D.L."/>
            <person name="Alikhan N.F."/>
            <person name="Baker D."/>
            <person name="Gharbi K."/>
            <person name="Hall N."/>
            <person name="Watson M."/>
            <person name="Adriaenssens E.M."/>
            <person name="Foster-Nyarko E."/>
            <person name="Jarju S."/>
            <person name="Secka A."/>
            <person name="Antonio M."/>
            <person name="Oren A."/>
            <person name="Chaudhuri R.R."/>
            <person name="La Ragione R."/>
            <person name="Hildebrand F."/>
            <person name="Pallen M.J."/>
        </authorList>
    </citation>
    <scope>NUCLEOTIDE SEQUENCE</scope>
    <source>
        <strain evidence="18">D5-748</strain>
    </source>
</reference>
<reference evidence="18" key="1">
    <citation type="submission" date="2020-10" db="EMBL/GenBank/DDBJ databases">
        <authorList>
            <person name="Gilroy R."/>
        </authorList>
    </citation>
    <scope>NUCLEOTIDE SEQUENCE</scope>
    <source>
        <strain evidence="18">D5-748</strain>
    </source>
</reference>
<comment type="subcellular location">
    <subcellularLocation>
        <location evidence="1">Cytoplasm</location>
    </subcellularLocation>
</comment>
<evidence type="ECO:0000313" key="18">
    <source>
        <dbReference type="EMBL" id="MBO8445857.1"/>
    </source>
</evidence>
<keyword evidence="2" id="KW-0963">Cytoplasm</keyword>
<keyword evidence="7" id="KW-0228">DNA excision</keyword>
<keyword evidence="10" id="KW-0067">ATP-binding</keyword>
<keyword evidence="12" id="KW-0238">DNA-binding</keyword>
<dbReference type="GO" id="GO:0003677">
    <property type="term" value="F:DNA binding"/>
    <property type="evidence" value="ECO:0007669"/>
    <property type="project" value="UniProtKB-KW"/>
</dbReference>
<dbReference type="InterPro" id="IPR041552">
    <property type="entry name" value="UvrA_DNA-bd"/>
</dbReference>
<dbReference type="NCBIfam" id="TIGR00630">
    <property type="entry name" value="uvra"/>
    <property type="match status" value="1"/>
</dbReference>
<comment type="caution">
    <text evidence="18">The sequence shown here is derived from an EMBL/GenBank/DDBJ whole genome shotgun (WGS) entry which is preliminary data.</text>
</comment>
<dbReference type="Gene3D" id="1.20.1580.10">
    <property type="entry name" value="ABC transporter ATPase like domain"/>
    <property type="match status" value="3"/>
</dbReference>
<dbReference type="InterPro" id="IPR003439">
    <property type="entry name" value="ABC_transporter-like_ATP-bd"/>
</dbReference>
<gene>
    <name evidence="18" type="primary">uvrA</name>
    <name evidence="18" type="ORF">IAC23_09260</name>
</gene>
<dbReference type="GO" id="GO:0016887">
    <property type="term" value="F:ATP hydrolysis activity"/>
    <property type="evidence" value="ECO:0007669"/>
    <property type="project" value="InterPro"/>
</dbReference>
<evidence type="ECO:0000259" key="17">
    <source>
        <dbReference type="PROSITE" id="PS50893"/>
    </source>
</evidence>
<dbReference type="Gene3D" id="3.40.50.300">
    <property type="entry name" value="P-loop containing nucleotide triphosphate hydrolases"/>
    <property type="match status" value="3"/>
</dbReference>
<dbReference type="GO" id="GO:0008270">
    <property type="term" value="F:zinc ion binding"/>
    <property type="evidence" value="ECO:0007669"/>
    <property type="project" value="UniProtKB-KW"/>
</dbReference>
<dbReference type="PROSITE" id="PS50893">
    <property type="entry name" value="ABC_TRANSPORTER_2"/>
    <property type="match status" value="1"/>
</dbReference>
<evidence type="ECO:0000256" key="9">
    <source>
        <dbReference type="ARBA" id="ARBA00022833"/>
    </source>
</evidence>
<proteinExistence type="inferred from homology"/>
<evidence type="ECO:0000256" key="3">
    <source>
        <dbReference type="ARBA" id="ARBA00022723"/>
    </source>
</evidence>
<dbReference type="InterPro" id="IPR004602">
    <property type="entry name" value="UvrA"/>
</dbReference>
<dbReference type="GO" id="GO:0009380">
    <property type="term" value="C:excinuclease repair complex"/>
    <property type="evidence" value="ECO:0007669"/>
    <property type="project" value="InterPro"/>
</dbReference>
<keyword evidence="4" id="KW-0677">Repeat</keyword>
<dbReference type="Pfam" id="PF17755">
    <property type="entry name" value="UvrA_DNA-bind"/>
    <property type="match status" value="1"/>
</dbReference>
<dbReference type="Gene3D" id="1.10.8.280">
    <property type="entry name" value="ABC transporter ATPase domain-like"/>
    <property type="match status" value="1"/>
</dbReference>
<keyword evidence="3" id="KW-0479">Metal-binding</keyword>
<dbReference type="GO" id="GO:0006289">
    <property type="term" value="P:nucleotide-excision repair"/>
    <property type="evidence" value="ECO:0007669"/>
    <property type="project" value="InterPro"/>
</dbReference>
<keyword evidence="13" id="KW-0234">DNA repair</keyword>
<feature type="domain" description="ABC transporter" evidence="17">
    <location>
        <begin position="624"/>
        <end position="969"/>
    </location>
</feature>
<dbReference type="Proteomes" id="UP000823619">
    <property type="component" value="Unassembled WGS sequence"/>
</dbReference>
<evidence type="ECO:0000256" key="11">
    <source>
        <dbReference type="ARBA" id="ARBA00022881"/>
    </source>
</evidence>
<dbReference type="InterPro" id="IPR027417">
    <property type="entry name" value="P-loop_NTPase"/>
</dbReference>
<accession>A0A9D9ED95</accession>
<keyword evidence="9" id="KW-0862">Zinc</keyword>
<evidence type="ECO:0000313" key="19">
    <source>
        <dbReference type="Proteomes" id="UP000823619"/>
    </source>
</evidence>
<evidence type="ECO:0000256" key="1">
    <source>
        <dbReference type="ARBA" id="ARBA00004496"/>
    </source>
</evidence>
<evidence type="ECO:0000256" key="7">
    <source>
        <dbReference type="ARBA" id="ARBA00022769"/>
    </source>
</evidence>
<evidence type="ECO:0000256" key="2">
    <source>
        <dbReference type="ARBA" id="ARBA00022490"/>
    </source>
</evidence>
<sequence>MADSSSILIKGAKVNNLKDITLEIPRGKFVVITGISGSGKSSLAFDTLFAEGQRRFAESLSSYARQFLGRMVKPDVESIEGIPPAIAIEQKVNTRNPRSTVATSTEIYDYLRIIFARIGRTFSPISGKEVKCHTANDVIEYIFTCEPSVAYLLSDISWSSREDKVELMLRLKEEGYSRFFTDRPVRIEEVMKLSESGEYPEQVYLLVDRLRIPSVTWAADGEAKAVSSDGTELSGMEWDDLNTRLHSSIETAFDKGNGVLLVRKEYPASGADGSAPRVETRQFINRFEADGMTFHEPDEYMFSFNSPLGACPVCGGLGQIIGISEDLVIPDKSKSIYDGAIACWRGEKMGWFKDHLVMNASRYGVPVFEPYCNLTKEQKDIVWQGRKGKSEDDSIIGINEFFKWVDANKYKIQYKYMLSRYSGKTVCRECGGSRLRKDALYVKVGGKNINDLLCMNVDSLLDFFKTLKLTEYERAIVSKAVSEVVSRLQYIKDVGLSYLTLNRTSNTLSGGESQRINLVTALGSSLVGSLYILDEPSIGLHPRDTARLIAVLRRLRDIGNTVVVVEHDEEIMRAADLLIDMGPYAGVNGGEVVFKGRLGDPVDDETMSESLTLQYLEGGRKRYTRTKRPWTYSITVEGAMEHNLKNIDVRFPLGVLTVVTGVSGSGKSSLVGDILYPALFRHINHTGSAPGTFRGLAGNLDRITQVEYVDQNPIGKSSRSNAVTYLKVYDDIRKLLSDQPYAKLNGYTPSHFSFNMDGGRCPECQGEGFVKIGMQFMADVTMVCEACGGKRFKPDILEVRYKGKNIDDILNMSVEEAIDFFSSQEDATAKKIAAGLKPLVDVGLSYIKLGQSSSTLSGGESQRIKLAYFLSMNDSSSKAASQRIMFIFDEPTTGLHFYDVEKLLKSFDELLAKGHSIVVVEHNPDVIKAADWVIDLGPDAGDAGGQVVFEGTPEDLIAKADTYTAKYLR</sequence>
<dbReference type="PANTHER" id="PTHR43152">
    <property type="entry name" value="UVRABC SYSTEM PROTEIN A"/>
    <property type="match status" value="1"/>
</dbReference>
<evidence type="ECO:0000256" key="14">
    <source>
        <dbReference type="ARBA" id="ARBA00038000"/>
    </source>
</evidence>
<dbReference type="PANTHER" id="PTHR43152:SF3">
    <property type="entry name" value="UVRABC SYSTEM PROTEIN A"/>
    <property type="match status" value="1"/>
</dbReference>
<evidence type="ECO:0000256" key="12">
    <source>
        <dbReference type="ARBA" id="ARBA00023125"/>
    </source>
</evidence>
<organism evidence="18 19">
    <name type="scientific">Candidatus Cryptobacteroides merdavium</name>
    <dbReference type="NCBI Taxonomy" id="2840769"/>
    <lineage>
        <taxon>Bacteria</taxon>
        <taxon>Pseudomonadati</taxon>
        <taxon>Bacteroidota</taxon>
        <taxon>Bacteroidia</taxon>
        <taxon>Bacteroidales</taxon>
        <taxon>Candidatus Cryptobacteroides</taxon>
    </lineage>
</organism>
<protein>
    <recommendedName>
        <fullName evidence="15">UvrABC system protein A</fullName>
    </recommendedName>
    <alternativeName>
        <fullName evidence="16">Excinuclease ABC subunit A</fullName>
    </alternativeName>
</protein>
<dbReference type="Gene3D" id="3.30.190.20">
    <property type="match status" value="1"/>
</dbReference>
<evidence type="ECO:0000256" key="4">
    <source>
        <dbReference type="ARBA" id="ARBA00022737"/>
    </source>
</evidence>
<dbReference type="PROSITE" id="PS00211">
    <property type="entry name" value="ABC_TRANSPORTER_1"/>
    <property type="match status" value="1"/>
</dbReference>
<dbReference type="InterPro" id="IPR017871">
    <property type="entry name" value="ABC_transporter-like_CS"/>
</dbReference>
<evidence type="ECO:0000256" key="13">
    <source>
        <dbReference type="ARBA" id="ARBA00023204"/>
    </source>
</evidence>
<evidence type="ECO:0000256" key="6">
    <source>
        <dbReference type="ARBA" id="ARBA00022763"/>
    </source>
</evidence>
<comment type="similarity">
    <text evidence="14">Belongs to the ABC transporter superfamily. UvrA family.</text>
</comment>
<keyword evidence="8" id="KW-0863">Zinc-finger</keyword>
<evidence type="ECO:0000256" key="8">
    <source>
        <dbReference type="ARBA" id="ARBA00022771"/>
    </source>
</evidence>
<dbReference type="GO" id="GO:0005524">
    <property type="term" value="F:ATP binding"/>
    <property type="evidence" value="ECO:0007669"/>
    <property type="project" value="UniProtKB-KW"/>
</dbReference>
<evidence type="ECO:0000256" key="15">
    <source>
        <dbReference type="ARBA" id="ARBA00039316"/>
    </source>
</evidence>
<evidence type="ECO:0000256" key="5">
    <source>
        <dbReference type="ARBA" id="ARBA00022741"/>
    </source>
</evidence>
<keyword evidence="5" id="KW-0547">Nucleotide-binding</keyword>
<name>A0A9D9ED95_9BACT</name>
<dbReference type="SUPFAM" id="SSF52540">
    <property type="entry name" value="P-loop containing nucleoside triphosphate hydrolases"/>
    <property type="match status" value="2"/>
</dbReference>
<keyword evidence="11" id="KW-0267">Excision nuclease</keyword>
<dbReference type="EMBL" id="JADIMO010000117">
    <property type="protein sequence ID" value="MBO8445857.1"/>
    <property type="molecule type" value="Genomic_DNA"/>
</dbReference>